<feature type="transmembrane region" description="Helical" evidence="2">
    <location>
        <begin position="300"/>
        <end position="321"/>
    </location>
</feature>
<feature type="transmembrane region" description="Helical" evidence="2">
    <location>
        <begin position="234"/>
        <end position="255"/>
    </location>
</feature>
<evidence type="ECO:0000256" key="3">
    <source>
        <dbReference type="SAM" id="SignalP"/>
    </source>
</evidence>
<dbReference type="GeneID" id="94428112"/>
<protein>
    <recommendedName>
        <fullName evidence="6">Transmembrane protein</fullName>
    </recommendedName>
</protein>
<feature type="chain" id="PRO_5012157532" description="Transmembrane protein" evidence="3">
    <location>
        <begin position="28"/>
        <end position="354"/>
    </location>
</feature>
<keyword evidence="2" id="KW-0472">Membrane</keyword>
<dbReference type="VEuPathDB" id="ToxoDB:CSUI_004716"/>
<gene>
    <name evidence="4" type="ORF">CSUI_004716</name>
</gene>
<feature type="transmembrane region" description="Helical" evidence="2">
    <location>
        <begin position="275"/>
        <end position="294"/>
    </location>
</feature>
<accession>A0A2C6KAB5</accession>
<comment type="caution">
    <text evidence="4">The sequence shown here is derived from an EMBL/GenBank/DDBJ whole genome shotgun (WGS) entry which is preliminary data.</text>
</comment>
<feature type="region of interest" description="Disordered" evidence="1">
    <location>
        <begin position="82"/>
        <end position="101"/>
    </location>
</feature>
<evidence type="ECO:0000313" key="4">
    <source>
        <dbReference type="EMBL" id="PHJ21441.1"/>
    </source>
</evidence>
<keyword evidence="2" id="KW-1133">Transmembrane helix</keyword>
<name>A0A2C6KAB5_9APIC</name>
<keyword evidence="2" id="KW-0812">Transmembrane</keyword>
<sequence>MKGYVVRAVAALTTAASLFAVSSLSSGRLCLCARSAASTANHDSLATENGEPGVVQVHENLEYQEAVSEQLRAIDLQRTGATNKKRWTRGKSRSPTSSTHHLNVLPRQALLTKRSGSTLTRLLLAAAWIAALVLILREARDVLCALRAATLKKAGSTPRSLSQSPRNGAGDCGLQVAASELNSENRSLTPSQSRSALRENAVPFLVTATSVLLFVVGIILYFTLPSAGETSASTLQLCLFAGLTMQLGYSIWIGLAPSNRQDRRLAEWIEGRGLLSMYLLFSFIFIGMYLIAYVGPLYGAGVAVVVACLAIVYVVAIYWMALRVQRKFFLKPKENVDRGTTSDGSVFIVSSIYF</sequence>
<reference evidence="4 5" key="1">
    <citation type="journal article" date="2017" name="Int. J. Parasitol.">
        <title>The genome of the protozoan parasite Cystoisospora suis and a reverse vaccinology approach to identify vaccine candidates.</title>
        <authorList>
            <person name="Palmieri N."/>
            <person name="Shrestha A."/>
            <person name="Ruttkowski B."/>
            <person name="Beck T."/>
            <person name="Vogl C."/>
            <person name="Tomley F."/>
            <person name="Blake D.P."/>
            <person name="Joachim A."/>
        </authorList>
    </citation>
    <scope>NUCLEOTIDE SEQUENCE [LARGE SCALE GENOMIC DNA]</scope>
    <source>
        <strain evidence="4 5">Wien I</strain>
    </source>
</reference>
<proteinExistence type="predicted"/>
<keyword evidence="3" id="KW-0732">Signal</keyword>
<keyword evidence="5" id="KW-1185">Reference proteome</keyword>
<dbReference type="RefSeq" id="XP_067923123.1">
    <property type="nucleotide sequence ID" value="XM_068064901.1"/>
</dbReference>
<dbReference type="AlphaFoldDB" id="A0A2C6KAB5"/>
<evidence type="ECO:0000256" key="1">
    <source>
        <dbReference type="SAM" id="MobiDB-lite"/>
    </source>
</evidence>
<feature type="compositionally biased region" description="Basic residues" evidence="1">
    <location>
        <begin position="83"/>
        <end position="92"/>
    </location>
</feature>
<dbReference type="EMBL" id="MIGC01002244">
    <property type="protein sequence ID" value="PHJ21441.1"/>
    <property type="molecule type" value="Genomic_DNA"/>
</dbReference>
<evidence type="ECO:0000256" key="2">
    <source>
        <dbReference type="SAM" id="Phobius"/>
    </source>
</evidence>
<evidence type="ECO:0000313" key="5">
    <source>
        <dbReference type="Proteomes" id="UP000221165"/>
    </source>
</evidence>
<evidence type="ECO:0008006" key="6">
    <source>
        <dbReference type="Google" id="ProtNLM"/>
    </source>
</evidence>
<feature type="signal peptide" evidence="3">
    <location>
        <begin position="1"/>
        <end position="27"/>
    </location>
</feature>
<dbReference type="Proteomes" id="UP000221165">
    <property type="component" value="Unassembled WGS sequence"/>
</dbReference>
<organism evidence="4 5">
    <name type="scientific">Cystoisospora suis</name>
    <dbReference type="NCBI Taxonomy" id="483139"/>
    <lineage>
        <taxon>Eukaryota</taxon>
        <taxon>Sar</taxon>
        <taxon>Alveolata</taxon>
        <taxon>Apicomplexa</taxon>
        <taxon>Conoidasida</taxon>
        <taxon>Coccidia</taxon>
        <taxon>Eucoccidiorida</taxon>
        <taxon>Eimeriorina</taxon>
        <taxon>Sarcocystidae</taxon>
        <taxon>Cystoisospora</taxon>
    </lineage>
</organism>
<feature type="transmembrane region" description="Helical" evidence="2">
    <location>
        <begin position="201"/>
        <end position="222"/>
    </location>
</feature>